<evidence type="ECO:0000256" key="2">
    <source>
        <dbReference type="SAM" id="MobiDB-lite"/>
    </source>
</evidence>
<evidence type="ECO:0000313" key="4">
    <source>
        <dbReference type="EMBL" id="KAI1728438.1"/>
    </source>
</evidence>
<name>A0AAD4NFH8_9BILA</name>
<feature type="transmembrane region" description="Helical" evidence="3">
    <location>
        <begin position="7"/>
        <end position="32"/>
    </location>
</feature>
<evidence type="ECO:0000313" key="5">
    <source>
        <dbReference type="Proteomes" id="UP001201812"/>
    </source>
</evidence>
<organism evidence="4 5">
    <name type="scientific">Ditylenchus destructor</name>
    <dbReference type="NCBI Taxonomy" id="166010"/>
    <lineage>
        <taxon>Eukaryota</taxon>
        <taxon>Metazoa</taxon>
        <taxon>Ecdysozoa</taxon>
        <taxon>Nematoda</taxon>
        <taxon>Chromadorea</taxon>
        <taxon>Rhabditida</taxon>
        <taxon>Tylenchina</taxon>
        <taxon>Tylenchomorpha</taxon>
        <taxon>Sphaerularioidea</taxon>
        <taxon>Anguinidae</taxon>
        <taxon>Anguininae</taxon>
        <taxon>Ditylenchus</taxon>
    </lineage>
</organism>
<keyword evidence="4" id="KW-0176">Collagen</keyword>
<sequence>MTGASCILLLHFCVVAVGLVLITFISMVPLMLESINEIEVSWRKDWAVLDQTGQVMWRNLMDLVEEVPPKRRRANTYEGILPSADEDYKYTHTLRPPDYGYGYAKLKCCCSYTSANSQVLESTLRVSYKCPIGPKGTRGPLGESGEPGLAGTPGFAGEDYPSLVQPVRNNYGIPSGLPEYIAVPMRDVDCGSCPFGEPGQPGARGPSGVPGKSGLHGLPGSSGSPGLPGELGARGRSGRAGVLGQAGLDGVKKAVGAPGQRGANGLSGMRGARGVAGQTGSMGQFGPRGNVGAQGVKGQRGMDGVDGAQGPAGEPGRDAFYCKCPSRQYNTGVYMQNTNEQARYSNSVPSGSNGYYKPVPYAKYDSTNHAQNTDYIKSVHIDDSFAQQIHKDYNMHTTPSYVTTSIGPPSQTPPADKYNNGISRYAHEAPKLPYEAKSIATTRRGQVETEIEVGELPELPFNINEDIDSVKKKSRHH</sequence>
<dbReference type="Pfam" id="PF01391">
    <property type="entry name" value="Collagen"/>
    <property type="match status" value="2"/>
</dbReference>
<proteinExistence type="predicted"/>
<keyword evidence="3" id="KW-1133">Transmembrane helix</keyword>
<reference evidence="4" key="1">
    <citation type="submission" date="2022-01" db="EMBL/GenBank/DDBJ databases">
        <title>Genome Sequence Resource for Two Populations of Ditylenchus destructor, the Migratory Endoparasitic Phytonematode.</title>
        <authorList>
            <person name="Zhang H."/>
            <person name="Lin R."/>
            <person name="Xie B."/>
        </authorList>
    </citation>
    <scope>NUCLEOTIDE SEQUENCE</scope>
    <source>
        <strain evidence="4">BazhouSP</strain>
    </source>
</reference>
<keyword evidence="3" id="KW-0812">Transmembrane</keyword>
<feature type="region of interest" description="Disordered" evidence="2">
    <location>
        <begin position="193"/>
        <end position="239"/>
    </location>
</feature>
<dbReference type="Proteomes" id="UP001201812">
    <property type="component" value="Unassembled WGS sequence"/>
</dbReference>
<protein>
    <submittedName>
        <fullName evidence="4">Collagen triple helix repeat (20 copies) domain-containing protein</fullName>
    </submittedName>
</protein>
<keyword evidence="1" id="KW-0677">Repeat</keyword>
<keyword evidence="3" id="KW-0472">Membrane</keyword>
<dbReference type="PANTHER" id="PTHR24637">
    <property type="entry name" value="COLLAGEN"/>
    <property type="match status" value="1"/>
</dbReference>
<evidence type="ECO:0000256" key="3">
    <source>
        <dbReference type="SAM" id="Phobius"/>
    </source>
</evidence>
<dbReference type="GO" id="GO:0005581">
    <property type="term" value="C:collagen trimer"/>
    <property type="evidence" value="ECO:0007669"/>
    <property type="project" value="UniProtKB-KW"/>
</dbReference>
<gene>
    <name evidence="4" type="ORF">DdX_00621</name>
</gene>
<evidence type="ECO:0000256" key="1">
    <source>
        <dbReference type="ARBA" id="ARBA00022737"/>
    </source>
</evidence>
<dbReference type="EMBL" id="JAKKPZ010000001">
    <property type="protein sequence ID" value="KAI1728438.1"/>
    <property type="molecule type" value="Genomic_DNA"/>
</dbReference>
<comment type="caution">
    <text evidence="4">The sequence shown here is derived from an EMBL/GenBank/DDBJ whole genome shotgun (WGS) entry which is preliminary data.</text>
</comment>
<dbReference type="InterPro" id="IPR008160">
    <property type="entry name" value="Collagen"/>
</dbReference>
<dbReference type="PANTHER" id="PTHR24637:SF421">
    <property type="entry name" value="CUTICLE COLLAGEN DPY-2"/>
    <property type="match status" value="1"/>
</dbReference>
<keyword evidence="5" id="KW-1185">Reference proteome</keyword>
<dbReference type="AlphaFoldDB" id="A0AAD4NFH8"/>
<accession>A0AAD4NFH8</accession>
<feature type="compositionally biased region" description="Low complexity" evidence="2">
    <location>
        <begin position="210"/>
        <end position="231"/>
    </location>
</feature>